<organism evidence="1 2">
    <name type="scientific">Phlebiopsis gigantea (strain 11061_1 CR5-6)</name>
    <name type="common">White-rot fungus</name>
    <name type="synonym">Peniophora gigantea</name>
    <dbReference type="NCBI Taxonomy" id="745531"/>
    <lineage>
        <taxon>Eukaryota</taxon>
        <taxon>Fungi</taxon>
        <taxon>Dikarya</taxon>
        <taxon>Basidiomycota</taxon>
        <taxon>Agaricomycotina</taxon>
        <taxon>Agaricomycetes</taxon>
        <taxon>Polyporales</taxon>
        <taxon>Phanerochaetaceae</taxon>
        <taxon>Phlebiopsis</taxon>
    </lineage>
</organism>
<gene>
    <name evidence="1" type="ORF">PHLGIDRAFT_129731</name>
</gene>
<name>A0A0C3S6G8_PHLG1</name>
<dbReference type="OrthoDB" id="2933238at2759"/>
<feature type="non-terminal residue" evidence="1">
    <location>
        <position position="363"/>
    </location>
</feature>
<keyword evidence="2" id="KW-1185">Reference proteome</keyword>
<dbReference type="EMBL" id="KN840586">
    <property type="protein sequence ID" value="KIP04120.1"/>
    <property type="molecule type" value="Genomic_DNA"/>
</dbReference>
<protein>
    <recommendedName>
        <fullName evidence="3">F-box domain-containing protein</fullName>
    </recommendedName>
</protein>
<reference evidence="1 2" key="1">
    <citation type="journal article" date="2014" name="PLoS Genet.">
        <title>Analysis of the Phlebiopsis gigantea genome, transcriptome and secretome provides insight into its pioneer colonization strategies of wood.</title>
        <authorList>
            <person name="Hori C."/>
            <person name="Ishida T."/>
            <person name="Igarashi K."/>
            <person name="Samejima M."/>
            <person name="Suzuki H."/>
            <person name="Master E."/>
            <person name="Ferreira P."/>
            <person name="Ruiz-Duenas F.J."/>
            <person name="Held B."/>
            <person name="Canessa P."/>
            <person name="Larrondo L.F."/>
            <person name="Schmoll M."/>
            <person name="Druzhinina I.S."/>
            <person name="Kubicek C.P."/>
            <person name="Gaskell J.A."/>
            <person name="Kersten P."/>
            <person name="St John F."/>
            <person name="Glasner J."/>
            <person name="Sabat G."/>
            <person name="Splinter BonDurant S."/>
            <person name="Syed K."/>
            <person name="Yadav J."/>
            <person name="Mgbeahuruike A.C."/>
            <person name="Kovalchuk A."/>
            <person name="Asiegbu F.O."/>
            <person name="Lackner G."/>
            <person name="Hoffmeister D."/>
            <person name="Rencoret J."/>
            <person name="Gutierrez A."/>
            <person name="Sun H."/>
            <person name="Lindquist E."/>
            <person name="Barry K."/>
            <person name="Riley R."/>
            <person name="Grigoriev I.V."/>
            <person name="Henrissat B."/>
            <person name="Kues U."/>
            <person name="Berka R.M."/>
            <person name="Martinez A.T."/>
            <person name="Covert S.F."/>
            <person name="Blanchette R.A."/>
            <person name="Cullen D."/>
        </authorList>
    </citation>
    <scope>NUCLEOTIDE SEQUENCE [LARGE SCALE GENOMIC DNA]</scope>
    <source>
        <strain evidence="1 2">11061_1 CR5-6</strain>
    </source>
</reference>
<dbReference type="Proteomes" id="UP000053257">
    <property type="component" value="Unassembled WGS sequence"/>
</dbReference>
<accession>A0A0C3S6G8</accession>
<sequence length="363" mass="41121">MSLYAKNPVSLHTLPQELIDSIVDFLVCTCPFERDRRTEARNCSLISKAWVFRCSQYLLRRIYIDATHLSFASILATIKASERLPLFAIEVSIRGLDTETTVATQQWLRELLEVFKVAKRIELSWRDGKSPGRASYRLLKPLSPSASLHLSLLVLEAPTAGTLMQALRAFKSIGTLEINLKKALESPSVWRSRRTYTGRETLEAAVEAGTMSRVYDHLSLSLDIFQPSQLLFAMDILRLLGGDVKSLKFRAHGSIGLNTPSLQIEAFPNIDLLYLAQRTALHSIDLVIGNVLVFRWLHARFMPHLPRELRHLSIWLHPSNRSTLLAEDWSNLSAALERSKRVPTIEVSPLCPELHPSLVRQLR</sequence>
<evidence type="ECO:0000313" key="1">
    <source>
        <dbReference type="EMBL" id="KIP04120.1"/>
    </source>
</evidence>
<proteinExistence type="predicted"/>
<dbReference type="AlphaFoldDB" id="A0A0C3S6G8"/>
<evidence type="ECO:0000313" key="2">
    <source>
        <dbReference type="Proteomes" id="UP000053257"/>
    </source>
</evidence>
<dbReference type="HOGENOM" id="CLU_764094_0_0_1"/>
<evidence type="ECO:0008006" key="3">
    <source>
        <dbReference type="Google" id="ProtNLM"/>
    </source>
</evidence>